<proteinExistence type="predicted"/>
<accession>A0ABT6SIU4</accession>
<reference evidence="3 4" key="1">
    <citation type="submission" date="2023-05" db="EMBL/GenBank/DDBJ databases">
        <title>Draft genome sequence of Streptomyces sp. B-S-A6 isolated from a cave soil in Thailand.</title>
        <authorList>
            <person name="Chamroensaksri N."/>
            <person name="Muangham S."/>
        </authorList>
    </citation>
    <scope>NUCLEOTIDE SEQUENCE [LARGE SCALE GENOMIC DNA]</scope>
    <source>
        <strain evidence="3 4">B-S-A6</strain>
    </source>
</reference>
<evidence type="ECO:0000313" key="3">
    <source>
        <dbReference type="EMBL" id="MDI3407814.1"/>
    </source>
</evidence>
<evidence type="ECO:0008006" key="5">
    <source>
        <dbReference type="Google" id="ProtNLM"/>
    </source>
</evidence>
<feature type="compositionally biased region" description="Low complexity" evidence="1">
    <location>
        <begin position="97"/>
        <end position="107"/>
    </location>
</feature>
<evidence type="ECO:0000256" key="2">
    <source>
        <dbReference type="SAM" id="Phobius"/>
    </source>
</evidence>
<name>A0ABT6SIU4_9ACTN</name>
<evidence type="ECO:0000313" key="4">
    <source>
        <dbReference type="Proteomes" id="UP001223978"/>
    </source>
</evidence>
<evidence type="ECO:0000256" key="1">
    <source>
        <dbReference type="SAM" id="MobiDB-lite"/>
    </source>
</evidence>
<sequence>MTQGDDDHEPVFKKSRWGTSRYVYNLNNPVGLALAIGSVLFAVVMMVMAENHAGPFAPPEPTQSPWHLPEDDPTYDFGPLPNDTGSATPTPTPTPSGSPSGSASVSP</sequence>
<keyword evidence="2" id="KW-0472">Membrane</keyword>
<organism evidence="3 4">
    <name type="scientific">Streptomyces cavernicola</name>
    <dbReference type="NCBI Taxonomy" id="3043613"/>
    <lineage>
        <taxon>Bacteria</taxon>
        <taxon>Bacillati</taxon>
        <taxon>Actinomycetota</taxon>
        <taxon>Actinomycetes</taxon>
        <taxon>Kitasatosporales</taxon>
        <taxon>Streptomycetaceae</taxon>
        <taxon>Streptomyces</taxon>
    </lineage>
</organism>
<keyword evidence="2" id="KW-0812">Transmembrane</keyword>
<dbReference type="RefSeq" id="WP_282545724.1">
    <property type="nucleotide sequence ID" value="NZ_JASCIQ010000037.1"/>
</dbReference>
<keyword evidence="4" id="KW-1185">Reference proteome</keyword>
<dbReference type="EMBL" id="JASCIQ010000037">
    <property type="protein sequence ID" value="MDI3407814.1"/>
    <property type="molecule type" value="Genomic_DNA"/>
</dbReference>
<keyword evidence="2" id="KW-1133">Transmembrane helix</keyword>
<gene>
    <name evidence="3" type="ORF">QIS96_28870</name>
</gene>
<feature type="region of interest" description="Disordered" evidence="1">
    <location>
        <begin position="53"/>
        <end position="107"/>
    </location>
</feature>
<dbReference type="Proteomes" id="UP001223978">
    <property type="component" value="Unassembled WGS sequence"/>
</dbReference>
<protein>
    <recommendedName>
        <fullName evidence="5">Energy transducer TonB</fullName>
    </recommendedName>
</protein>
<feature type="transmembrane region" description="Helical" evidence="2">
    <location>
        <begin position="30"/>
        <end position="49"/>
    </location>
</feature>
<comment type="caution">
    <text evidence="3">The sequence shown here is derived from an EMBL/GenBank/DDBJ whole genome shotgun (WGS) entry which is preliminary data.</text>
</comment>